<dbReference type="RefSeq" id="WP_310280905.1">
    <property type="nucleotide sequence ID" value="NZ_JAVDWQ010000006.1"/>
</dbReference>
<reference evidence="2 3" key="1">
    <citation type="submission" date="2023-07" db="EMBL/GenBank/DDBJ databases">
        <title>Sorghum-associated microbial communities from plants grown in Nebraska, USA.</title>
        <authorList>
            <person name="Schachtman D."/>
        </authorList>
    </citation>
    <scope>NUCLEOTIDE SEQUENCE [LARGE SCALE GENOMIC DNA]</scope>
    <source>
        <strain evidence="2 3">4129</strain>
    </source>
</reference>
<evidence type="ECO:0000313" key="2">
    <source>
        <dbReference type="EMBL" id="MDR7210135.1"/>
    </source>
</evidence>
<dbReference type="Proteomes" id="UP001269081">
    <property type="component" value="Unassembled WGS sequence"/>
</dbReference>
<protein>
    <recommendedName>
        <fullName evidence="1">pEK499-p136 HEPN domain-containing protein</fullName>
    </recommendedName>
</protein>
<proteinExistence type="predicted"/>
<evidence type="ECO:0000313" key="3">
    <source>
        <dbReference type="Proteomes" id="UP001269081"/>
    </source>
</evidence>
<keyword evidence="3" id="KW-1185">Reference proteome</keyword>
<dbReference type="Pfam" id="PF18736">
    <property type="entry name" value="pEK499_p136"/>
    <property type="match status" value="1"/>
</dbReference>
<dbReference type="EMBL" id="JAVDWQ010000006">
    <property type="protein sequence ID" value="MDR7210135.1"/>
    <property type="molecule type" value="Genomic_DNA"/>
</dbReference>
<name>A0ABU1Y7C3_9FLAO</name>
<gene>
    <name evidence="2" type="ORF">J2W48_002075</name>
</gene>
<sequence length="184" mass="21112">MSEIKNYKIEFVERTKDLLNDNFSYFENKDKEVTFLLNCLLGLIINVSENEKKSNIALKGKIDDAFLSNLPNKIGFTIKGSGKNELTNDSLAEIMTKVGHKNDLRNCTKLWFVNKMRNGIAHQNIEGINENGKWIGLKLWNTNNDLIDFEIVFTIDELKKLALKIADDYLTSTKPKNDKKKTSH</sequence>
<dbReference type="InterPro" id="IPR041318">
    <property type="entry name" value="pEK499_p136"/>
</dbReference>
<evidence type="ECO:0000259" key="1">
    <source>
        <dbReference type="Pfam" id="PF18736"/>
    </source>
</evidence>
<feature type="domain" description="pEK499-p136 HEPN" evidence="1">
    <location>
        <begin position="1"/>
        <end position="174"/>
    </location>
</feature>
<accession>A0ABU1Y7C3</accession>
<organism evidence="2 3">
    <name type="scientific">Flavobacterium piscis</name>
    <dbReference type="NCBI Taxonomy" id="1114874"/>
    <lineage>
        <taxon>Bacteria</taxon>
        <taxon>Pseudomonadati</taxon>
        <taxon>Bacteroidota</taxon>
        <taxon>Flavobacteriia</taxon>
        <taxon>Flavobacteriales</taxon>
        <taxon>Flavobacteriaceae</taxon>
        <taxon>Flavobacterium</taxon>
    </lineage>
</organism>
<comment type="caution">
    <text evidence="2">The sequence shown here is derived from an EMBL/GenBank/DDBJ whole genome shotgun (WGS) entry which is preliminary data.</text>
</comment>